<dbReference type="Gene3D" id="1.10.150.130">
    <property type="match status" value="1"/>
</dbReference>
<dbReference type="InterPro" id="IPR004107">
    <property type="entry name" value="Integrase_SAM-like_N"/>
</dbReference>
<evidence type="ECO:0000256" key="9">
    <source>
        <dbReference type="ARBA" id="ARBA00023172"/>
    </source>
</evidence>
<keyword evidence="7" id="KW-0229">DNA integration</keyword>
<comment type="subcellular location">
    <subcellularLocation>
        <location evidence="2">Cytoplasm</location>
    </subcellularLocation>
</comment>
<evidence type="ECO:0000313" key="14">
    <source>
        <dbReference type="EMBL" id="SHE30108.1"/>
    </source>
</evidence>
<reference evidence="14 15" key="1">
    <citation type="submission" date="2016-11" db="EMBL/GenBank/DDBJ databases">
        <authorList>
            <person name="Jaros S."/>
            <person name="Januszkiewicz K."/>
            <person name="Wedrychowicz H."/>
        </authorList>
    </citation>
    <scope>NUCLEOTIDE SEQUENCE [LARGE SCALE GENOMIC DNA]</scope>
    <source>
        <strain evidence="14 15">DSM 14828</strain>
    </source>
</reference>
<dbReference type="GO" id="GO:0003677">
    <property type="term" value="F:DNA binding"/>
    <property type="evidence" value="ECO:0007669"/>
    <property type="project" value="UniProtKB-UniRule"/>
</dbReference>
<dbReference type="PROSITE" id="PS51900">
    <property type="entry name" value="CB"/>
    <property type="match status" value="1"/>
</dbReference>
<dbReference type="Pfam" id="PF02899">
    <property type="entry name" value="Phage_int_SAM_1"/>
    <property type="match status" value="1"/>
</dbReference>
<evidence type="ECO:0000256" key="8">
    <source>
        <dbReference type="ARBA" id="ARBA00023125"/>
    </source>
</evidence>
<keyword evidence="5" id="KW-0132">Cell division</keyword>
<evidence type="ECO:0000256" key="1">
    <source>
        <dbReference type="ARBA" id="ARBA00003283"/>
    </source>
</evidence>
<dbReference type="RefSeq" id="WP_073269211.1">
    <property type="nucleotide sequence ID" value="NZ_FQTU01000001.1"/>
</dbReference>
<evidence type="ECO:0000256" key="5">
    <source>
        <dbReference type="ARBA" id="ARBA00022618"/>
    </source>
</evidence>
<dbReference type="GO" id="GO:0006310">
    <property type="term" value="P:DNA recombination"/>
    <property type="evidence" value="ECO:0007669"/>
    <property type="project" value="UniProtKB-KW"/>
</dbReference>
<dbReference type="InterPro" id="IPR050090">
    <property type="entry name" value="Tyrosine_recombinase_XerCD"/>
</dbReference>
<dbReference type="GO" id="GO:0015074">
    <property type="term" value="P:DNA integration"/>
    <property type="evidence" value="ECO:0007669"/>
    <property type="project" value="UniProtKB-KW"/>
</dbReference>
<keyword evidence="4" id="KW-0963">Cytoplasm</keyword>
<keyword evidence="9" id="KW-0233">DNA recombination</keyword>
<comment type="similarity">
    <text evidence="3">Belongs to the 'phage' integrase family.</text>
</comment>
<evidence type="ECO:0000256" key="11">
    <source>
        <dbReference type="PROSITE-ProRule" id="PRU01248"/>
    </source>
</evidence>
<evidence type="ECO:0000256" key="3">
    <source>
        <dbReference type="ARBA" id="ARBA00008857"/>
    </source>
</evidence>
<dbReference type="GO" id="GO:0005737">
    <property type="term" value="C:cytoplasm"/>
    <property type="evidence" value="ECO:0007669"/>
    <property type="project" value="UniProtKB-SubCell"/>
</dbReference>
<evidence type="ECO:0000256" key="2">
    <source>
        <dbReference type="ARBA" id="ARBA00004496"/>
    </source>
</evidence>
<dbReference type="OrthoDB" id="9801717at2"/>
<dbReference type="Proteomes" id="UP000184251">
    <property type="component" value="Unassembled WGS sequence"/>
</dbReference>
<dbReference type="EMBL" id="FQTU01000001">
    <property type="protein sequence ID" value="SHE30108.1"/>
    <property type="molecule type" value="Genomic_DNA"/>
</dbReference>
<keyword evidence="15" id="KW-1185">Reference proteome</keyword>
<dbReference type="PANTHER" id="PTHR30349">
    <property type="entry name" value="PHAGE INTEGRASE-RELATED"/>
    <property type="match status" value="1"/>
</dbReference>
<sequence length="300" mass="35186">MQKSEELLDSYATHLKEIMQLSEKTIKAYIYDLRKFFVFLINRSDVDSVDFDSGDMTSLLKKVQTQDIYAFAYHVKHVENKRDVTSNRRLTSLRSFFDYLGYVNLIDKKNPVESVERYKTVSAAPNYLNEETLNKLFDKIRYRNKYRDIAILILISNCALKASEISEIKISDYNGSILITPKKTIKLNDDCKRAIDDYINTERYKTGSEYLFSSQKNDKISVRTIQHIIKNLRVDSELKDNVTSKSIRNTSILRLIESNIKPEEIHKYLGYKKSLSLEKHFKRDISDDPVYLDLDKIKKK</sequence>
<dbReference type="GO" id="GO:0007059">
    <property type="term" value="P:chromosome segregation"/>
    <property type="evidence" value="ECO:0007669"/>
    <property type="project" value="UniProtKB-KW"/>
</dbReference>
<dbReference type="SUPFAM" id="SSF56349">
    <property type="entry name" value="DNA breaking-rejoining enzymes"/>
    <property type="match status" value="1"/>
</dbReference>
<accession>A0A1M4SD58</accession>
<protein>
    <submittedName>
        <fullName evidence="14">Site-specific recombinase XerD</fullName>
    </submittedName>
</protein>
<dbReference type="InterPro" id="IPR011010">
    <property type="entry name" value="DNA_brk_join_enz"/>
</dbReference>
<dbReference type="STRING" id="1120975.SAMN02746064_00215"/>
<evidence type="ECO:0000259" key="13">
    <source>
        <dbReference type="PROSITE" id="PS51900"/>
    </source>
</evidence>
<dbReference type="CDD" id="cd00397">
    <property type="entry name" value="DNA_BRE_C"/>
    <property type="match status" value="1"/>
</dbReference>
<dbReference type="Pfam" id="PF00589">
    <property type="entry name" value="Phage_integrase"/>
    <property type="match status" value="1"/>
</dbReference>
<dbReference type="PROSITE" id="PS51898">
    <property type="entry name" value="TYR_RECOMBINASE"/>
    <property type="match status" value="1"/>
</dbReference>
<evidence type="ECO:0000256" key="6">
    <source>
        <dbReference type="ARBA" id="ARBA00022829"/>
    </source>
</evidence>
<dbReference type="InterPro" id="IPR013762">
    <property type="entry name" value="Integrase-like_cat_sf"/>
</dbReference>
<feature type="domain" description="Tyr recombinase" evidence="12">
    <location>
        <begin position="123"/>
        <end position="300"/>
    </location>
</feature>
<dbReference type="GO" id="GO:0051301">
    <property type="term" value="P:cell division"/>
    <property type="evidence" value="ECO:0007669"/>
    <property type="project" value="UniProtKB-KW"/>
</dbReference>
<dbReference type="PANTHER" id="PTHR30349:SF77">
    <property type="entry name" value="TYROSINE RECOMBINASE XERC"/>
    <property type="match status" value="1"/>
</dbReference>
<dbReference type="InterPro" id="IPR002104">
    <property type="entry name" value="Integrase_catalytic"/>
</dbReference>
<evidence type="ECO:0000256" key="10">
    <source>
        <dbReference type="ARBA" id="ARBA00023306"/>
    </source>
</evidence>
<evidence type="ECO:0000259" key="12">
    <source>
        <dbReference type="PROSITE" id="PS51898"/>
    </source>
</evidence>
<dbReference type="Gene3D" id="1.10.443.10">
    <property type="entry name" value="Intergrase catalytic core"/>
    <property type="match status" value="1"/>
</dbReference>
<keyword evidence="6" id="KW-0159">Chromosome partition</keyword>
<evidence type="ECO:0000313" key="15">
    <source>
        <dbReference type="Proteomes" id="UP000184251"/>
    </source>
</evidence>
<dbReference type="AlphaFoldDB" id="A0A1M4SD58"/>
<proteinExistence type="inferred from homology"/>
<evidence type="ECO:0000256" key="4">
    <source>
        <dbReference type="ARBA" id="ARBA00022490"/>
    </source>
</evidence>
<dbReference type="InterPro" id="IPR010998">
    <property type="entry name" value="Integrase_recombinase_N"/>
</dbReference>
<dbReference type="InterPro" id="IPR044068">
    <property type="entry name" value="CB"/>
</dbReference>
<comment type="function">
    <text evidence="1">Site-specific tyrosine recombinase, which acts by catalyzing the cutting and rejoining of the recombining DNA molecules.</text>
</comment>
<feature type="domain" description="Core-binding (CB)" evidence="13">
    <location>
        <begin position="2"/>
        <end position="101"/>
    </location>
</feature>
<name>A0A1M4SD58_9FIRM</name>
<evidence type="ECO:0000256" key="7">
    <source>
        <dbReference type="ARBA" id="ARBA00022908"/>
    </source>
</evidence>
<organism evidence="14 15">
    <name type="scientific">Alkalibacter saccharofermentans DSM 14828</name>
    <dbReference type="NCBI Taxonomy" id="1120975"/>
    <lineage>
        <taxon>Bacteria</taxon>
        <taxon>Bacillati</taxon>
        <taxon>Bacillota</taxon>
        <taxon>Clostridia</taxon>
        <taxon>Eubacteriales</taxon>
        <taxon>Eubacteriaceae</taxon>
        <taxon>Alkalibacter</taxon>
    </lineage>
</organism>
<gene>
    <name evidence="14" type="ORF">SAMN02746064_00215</name>
</gene>
<keyword evidence="10" id="KW-0131">Cell cycle</keyword>
<keyword evidence="8 11" id="KW-0238">DNA-binding</keyword>